<dbReference type="InterPro" id="IPR004090">
    <property type="entry name" value="Chemotax_Me-accpt_rcpt"/>
</dbReference>
<sequence>MMLKTLSGAKSIGRRLSTVLALVLLISFVGSGFGYWALSRTAAANQDMLEDSLVSERLASDWYRNISGGVNRTTAIAVSSDANLGKFFADVSAESTKQSTELQKKLEPMMKTEAEKALYEKLAATRKIYLGSRDEVYAARQAGEAEKAHDIFQNKFQPAAAQFQDAIRALVQMQRDELDAEAVKAADANRAARIALVVFGTCALVVGAALALWLTRSITVPLNEAVEVADTIASFDLSRPITPRGEDETGRLLRSLQSMQSSLRRLIGEVRASTDSIGTASSEIASGNMDLSARTEQTASNLQQAAASMTQLASTVRQTADAAGTASGLANTAASVAQRGGEVVSQVVSTMDEISTSSHRISDIIGVIDGIAFQTNILALNAAVEAARAGEQGRGFAVVAGEVRSLAQRSAQAAREIKGLIGSAVDSVETGSRMVQEAGSTMTELVASVQRVNQLIGEIGNATREQSDGISQLNAGVSQLDQMTQQNAALVEEAASAAGSLKDQSTRLASAVSVFRL</sequence>
<dbReference type="PRINTS" id="PR00260">
    <property type="entry name" value="CHEMTRNSDUCR"/>
</dbReference>
<dbReference type="InterPro" id="IPR024478">
    <property type="entry name" value="HlyB_4HB_MCP"/>
</dbReference>
<dbReference type="Proteomes" id="UP000007883">
    <property type="component" value="Chromosome"/>
</dbReference>
<evidence type="ECO:0000313" key="8">
    <source>
        <dbReference type="Proteomes" id="UP000007883"/>
    </source>
</evidence>
<organism evidence="7 8">
    <name type="scientific">Rubrivivax gelatinosus (strain NBRC 100245 / IL144)</name>
    <dbReference type="NCBI Taxonomy" id="983917"/>
    <lineage>
        <taxon>Bacteria</taxon>
        <taxon>Pseudomonadati</taxon>
        <taxon>Pseudomonadota</taxon>
        <taxon>Betaproteobacteria</taxon>
        <taxon>Burkholderiales</taxon>
        <taxon>Sphaerotilaceae</taxon>
        <taxon>Rubrivivax</taxon>
    </lineage>
</organism>
<evidence type="ECO:0000256" key="2">
    <source>
        <dbReference type="ARBA" id="ARBA00029447"/>
    </source>
</evidence>
<evidence type="ECO:0000256" key="3">
    <source>
        <dbReference type="PROSITE-ProRule" id="PRU00284"/>
    </source>
</evidence>
<feature type="transmembrane region" description="Helical" evidence="4">
    <location>
        <begin position="194"/>
        <end position="214"/>
    </location>
</feature>
<comment type="subcellular location">
    <subcellularLocation>
        <location evidence="1">Membrane</location>
    </subcellularLocation>
</comment>
<dbReference type="InterPro" id="IPR047347">
    <property type="entry name" value="YvaQ-like_sensor"/>
</dbReference>
<dbReference type="Pfam" id="PF00015">
    <property type="entry name" value="MCPsignal"/>
    <property type="match status" value="1"/>
</dbReference>
<feature type="domain" description="Methyl-accepting transducer" evidence="5">
    <location>
        <begin position="273"/>
        <end position="502"/>
    </location>
</feature>
<proteinExistence type="inferred from homology"/>
<dbReference type="CDD" id="cd11386">
    <property type="entry name" value="MCP_signal"/>
    <property type="match status" value="1"/>
</dbReference>
<evidence type="ECO:0000256" key="4">
    <source>
        <dbReference type="SAM" id="Phobius"/>
    </source>
</evidence>
<dbReference type="Pfam" id="PF00672">
    <property type="entry name" value="HAMP"/>
    <property type="match status" value="1"/>
</dbReference>
<dbReference type="Pfam" id="PF12729">
    <property type="entry name" value="4HB_MCP_1"/>
    <property type="match status" value="1"/>
</dbReference>
<reference evidence="7 8" key="1">
    <citation type="journal article" date="2012" name="J. Bacteriol.">
        <title>Complete genome sequence of phototrophic betaproteobacterium Rubrivivax gelatinosus IL144.</title>
        <authorList>
            <person name="Nagashima S."/>
            <person name="Kamimura A."/>
            <person name="Shimizu T."/>
            <person name="Nakamura-isaki S."/>
            <person name="Aono E."/>
            <person name="Sakamoto K."/>
            <person name="Ichikawa N."/>
            <person name="Nakazawa H."/>
            <person name="Sekine M."/>
            <person name="Yamazaki S."/>
            <person name="Fujita N."/>
            <person name="Shimada K."/>
            <person name="Hanada S."/>
            <person name="Nagashima K.V.P."/>
        </authorList>
    </citation>
    <scope>NUCLEOTIDE SEQUENCE [LARGE SCALE GENOMIC DNA]</scope>
    <source>
        <strain evidence="8">NBRC 100245 / IL144</strain>
    </source>
</reference>
<dbReference type="SUPFAM" id="SSF58104">
    <property type="entry name" value="Methyl-accepting chemotaxis protein (MCP) signaling domain"/>
    <property type="match status" value="1"/>
</dbReference>
<feature type="transmembrane region" description="Helical" evidence="4">
    <location>
        <begin position="20"/>
        <end position="38"/>
    </location>
</feature>
<dbReference type="KEGG" id="rge:RGE_06770"/>
<dbReference type="PANTHER" id="PTHR43531:SF5">
    <property type="entry name" value="METHYL-ACCEPTING CHEMOTAXIS PROTEIN III"/>
    <property type="match status" value="1"/>
</dbReference>
<dbReference type="GO" id="GO:0005886">
    <property type="term" value="C:plasma membrane"/>
    <property type="evidence" value="ECO:0007669"/>
    <property type="project" value="TreeGrafter"/>
</dbReference>
<keyword evidence="4" id="KW-0812">Transmembrane</keyword>
<gene>
    <name evidence="7" type="primary">mcp</name>
    <name evidence="7" type="ordered locus">RGE_06770</name>
</gene>
<dbReference type="InterPro" id="IPR003660">
    <property type="entry name" value="HAMP_dom"/>
</dbReference>
<dbReference type="GO" id="GO:0006935">
    <property type="term" value="P:chemotaxis"/>
    <property type="evidence" value="ECO:0007669"/>
    <property type="project" value="InterPro"/>
</dbReference>
<dbReference type="PROSITE" id="PS50111">
    <property type="entry name" value="CHEMOTAXIS_TRANSDUC_2"/>
    <property type="match status" value="1"/>
</dbReference>
<evidence type="ECO:0000313" key="7">
    <source>
        <dbReference type="EMBL" id="BAL94022.1"/>
    </source>
</evidence>
<dbReference type="CDD" id="cd19411">
    <property type="entry name" value="MCP2201-like_sensor"/>
    <property type="match status" value="1"/>
</dbReference>
<dbReference type="PATRIC" id="fig|983917.3.peg.665"/>
<dbReference type="FunFam" id="1.10.287.950:FF:000001">
    <property type="entry name" value="Methyl-accepting chemotaxis sensory transducer"/>
    <property type="match status" value="1"/>
</dbReference>
<name>I0HLY5_RUBGI</name>
<dbReference type="STRING" id="983917.RGE_06770"/>
<dbReference type="CDD" id="cd06225">
    <property type="entry name" value="HAMP"/>
    <property type="match status" value="1"/>
</dbReference>
<evidence type="ECO:0000256" key="1">
    <source>
        <dbReference type="ARBA" id="ARBA00004370"/>
    </source>
</evidence>
<evidence type="ECO:0000259" key="5">
    <source>
        <dbReference type="PROSITE" id="PS50111"/>
    </source>
</evidence>
<comment type="similarity">
    <text evidence="2">Belongs to the methyl-accepting chemotaxis (MCP) protein family.</text>
</comment>
<dbReference type="SMART" id="SM00283">
    <property type="entry name" value="MA"/>
    <property type="match status" value="1"/>
</dbReference>
<keyword evidence="8" id="KW-1185">Reference proteome</keyword>
<dbReference type="PROSITE" id="PS50885">
    <property type="entry name" value="HAMP"/>
    <property type="match status" value="1"/>
</dbReference>
<dbReference type="GO" id="GO:0004888">
    <property type="term" value="F:transmembrane signaling receptor activity"/>
    <property type="evidence" value="ECO:0007669"/>
    <property type="project" value="InterPro"/>
</dbReference>
<keyword evidence="4" id="KW-0472">Membrane</keyword>
<dbReference type="Gene3D" id="1.10.287.950">
    <property type="entry name" value="Methyl-accepting chemotaxis protein"/>
    <property type="match status" value="1"/>
</dbReference>
<dbReference type="eggNOG" id="COG0840">
    <property type="taxonomic scope" value="Bacteria"/>
</dbReference>
<dbReference type="HOGENOM" id="CLU_000445_107_16_4"/>
<dbReference type="EMBL" id="AP012320">
    <property type="protein sequence ID" value="BAL94022.1"/>
    <property type="molecule type" value="Genomic_DNA"/>
</dbReference>
<evidence type="ECO:0000259" key="6">
    <source>
        <dbReference type="PROSITE" id="PS50885"/>
    </source>
</evidence>
<feature type="domain" description="HAMP" evidence="6">
    <location>
        <begin position="216"/>
        <end position="268"/>
    </location>
</feature>
<keyword evidence="3" id="KW-0807">Transducer</keyword>
<dbReference type="PANTHER" id="PTHR43531">
    <property type="entry name" value="PROTEIN ICFG"/>
    <property type="match status" value="1"/>
</dbReference>
<dbReference type="InterPro" id="IPR051310">
    <property type="entry name" value="MCP_chemotaxis"/>
</dbReference>
<dbReference type="InterPro" id="IPR004089">
    <property type="entry name" value="MCPsignal_dom"/>
</dbReference>
<dbReference type="AlphaFoldDB" id="I0HLY5"/>
<dbReference type="SMART" id="SM00304">
    <property type="entry name" value="HAMP"/>
    <property type="match status" value="1"/>
</dbReference>
<protein>
    <submittedName>
        <fullName evidence="7">Methyl-accepting chemotaxis protein</fullName>
    </submittedName>
</protein>
<keyword evidence="4" id="KW-1133">Transmembrane helix</keyword>
<dbReference type="GO" id="GO:0007165">
    <property type="term" value="P:signal transduction"/>
    <property type="evidence" value="ECO:0007669"/>
    <property type="project" value="UniProtKB-KW"/>
</dbReference>
<accession>I0HLY5</accession>